<reference evidence="2 3" key="1">
    <citation type="submission" date="2024-04" db="EMBL/GenBank/DDBJ databases">
        <title>Luteolibacter sp. isolated from soil.</title>
        <authorList>
            <person name="An J."/>
        </authorList>
    </citation>
    <scope>NUCLEOTIDE SEQUENCE [LARGE SCALE GENOMIC DNA]</scope>
    <source>
        <strain evidence="2 3">Y139</strain>
    </source>
</reference>
<proteinExistence type="predicted"/>
<evidence type="ECO:0000256" key="1">
    <source>
        <dbReference type="SAM" id="Coils"/>
    </source>
</evidence>
<evidence type="ECO:0000313" key="2">
    <source>
        <dbReference type="EMBL" id="MEK7952507.1"/>
    </source>
</evidence>
<evidence type="ECO:0000313" key="3">
    <source>
        <dbReference type="Proteomes" id="UP001371305"/>
    </source>
</evidence>
<comment type="caution">
    <text evidence="2">The sequence shown here is derived from an EMBL/GenBank/DDBJ whole genome shotgun (WGS) entry which is preliminary data.</text>
</comment>
<dbReference type="Proteomes" id="UP001371305">
    <property type="component" value="Unassembled WGS sequence"/>
</dbReference>
<keyword evidence="1" id="KW-0175">Coiled coil</keyword>
<dbReference type="RefSeq" id="WP_341406263.1">
    <property type="nucleotide sequence ID" value="NZ_JBBUKT010000007.1"/>
</dbReference>
<dbReference type="EMBL" id="JBBUKT010000007">
    <property type="protein sequence ID" value="MEK7952507.1"/>
    <property type="molecule type" value="Genomic_DNA"/>
</dbReference>
<protein>
    <recommendedName>
        <fullName evidence="4">DUF3106 domain-containing protein</fullName>
    </recommendedName>
</protein>
<organism evidence="2 3">
    <name type="scientific">Luteolibacter soli</name>
    <dbReference type="NCBI Taxonomy" id="3135280"/>
    <lineage>
        <taxon>Bacteria</taxon>
        <taxon>Pseudomonadati</taxon>
        <taxon>Verrucomicrobiota</taxon>
        <taxon>Verrucomicrobiia</taxon>
        <taxon>Verrucomicrobiales</taxon>
        <taxon>Verrucomicrobiaceae</taxon>
        <taxon>Luteolibacter</taxon>
    </lineage>
</organism>
<sequence>MMGGGKPRLLVLFGCLLLGIALVAMLRRELPADRVVPIPPREDRPAAASKATTVSDRKVSQASAFPVKDWETRLRSYKNRNRQELEQRLALLEERVGMTEIQSLNIRRHMEGWYASWEKEVETNRRWSWPDHREIIWARICGSLFASEEQKIAYRELNSEIGVQRGLNRDLASELLGRLKQQTELPSYLENLVLPFLEAWRTSVQGLAQGHPGTDGVSWRDGLHSGDFDPLSEILNAEQLAVLWALIEEGTGPASPTH</sequence>
<evidence type="ECO:0008006" key="4">
    <source>
        <dbReference type="Google" id="ProtNLM"/>
    </source>
</evidence>
<gene>
    <name evidence="2" type="ORF">WKV53_18485</name>
</gene>
<feature type="coiled-coil region" evidence="1">
    <location>
        <begin position="67"/>
        <end position="102"/>
    </location>
</feature>
<keyword evidence="3" id="KW-1185">Reference proteome</keyword>
<name>A0ABU9B0G3_9BACT</name>
<accession>A0ABU9B0G3</accession>